<feature type="binding site" evidence="9">
    <location>
        <position position="376"/>
    </location>
    <ligand>
        <name>Mg(2+)</name>
        <dbReference type="ChEBI" id="CHEBI:18420"/>
    </ligand>
</feature>
<sequence>MSDGVLVLNAGSSSIKFALYQECADGGLAPQVHGQVEGLRSTAQLHIDTGGGDQVTEMPPGSDHESALQAVLDAVDRHLGGIEIRGVGHRIVHGGREHHAPAVIDEALLEALRELEPLAPLHQPHNLAAVAALMRTAPELPQVACFDTAFHRTQPAVAQRFALPREYEQRGVLRYGFHGLSYEYIAERLPAYDERAAAGRTVVAHLGSGASMCALHGGRSVATTMGFTALDGLPMGQRCGNLDPGVVLHLMRQEGLSADEIEALLYRRSGLLGVSGLSADMQVLLESDAPEAAEAVALFCYRAVREIGGLAAALGGLDALVFTAGIGEHAPTVRARILGALEWLGLRLDPQANSAGGPRITTADSPVSAWVVPTDEERIIAGHTEALLRG</sequence>
<proteinExistence type="inferred from homology"/>
<dbReference type="PROSITE" id="PS01076">
    <property type="entry name" value="ACETATE_KINASE_2"/>
    <property type="match status" value="1"/>
</dbReference>
<dbReference type="InterPro" id="IPR004372">
    <property type="entry name" value="Ac/propionate_kinase"/>
</dbReference>
<dbReference type="PRINTS" id="PR00471">
    <property type="entry name" value="ACETATEKNASE"/>
</dbReference>
<name>A0ABS1E809_9GAMM</name>
<evidence type="ECO:0000313" key="12">
    <source>
        <dbReference type="Proteomes" id="UP000738126"/>
    </source>
</evidence>
<evidence type="ECO:0000256" key="1">
    <source>
        <dbReference type="ARBA" id="ARBA00008748"/>
    </source>
</evidence>
<dbReference type="Proteomes" id="UP000738126">
    <property type="component" value="Unassembled WGS sequence"/>
</dbReference>
<dbReference type="PANTHER" id="PTHR21060:SF21">
    <property type="entry name" value="ACETATE KINASE"/>
    <property type="match status" value="1"/>
</dbReference>
<keyword evidence="3 9" id="KW-0808">Transferase</keyword>
<dbReference type="InterPro" id="IPR043129">
    <property type="entry name" value="ATPase_NBD"/>
</dbReference>
<evidence type="ECO:0000256" key="4">
    <source>
        <dbReference type="ARBA" id="ARBA00022723"/>
    </source>
</evidence>
<feature type="binding site" evidence="9">
    <location>
        <begin position="325"/>
        <end position="329"/>
    </location>
    <ligand>
        <name>ATP</name>
        <dbReference type="ChEBI" id="CHEBI:30616"/>
    </ligand>
</feature>
<organism evidence="11 12">
    <name type="scientific">Halorhodospira neutriphila</name>
    <dbReference type="NCBI Taxonomy" id="168379"/>
    <lineage>
        <taxon>Bacteria</taxon>
        <taxon>Pseudomonadati</taxon>
        <taxon>Pseudomonadota</taxon>
        <taxon>Gammaproteobacteria</taxon>
        <taxon>Chromatiales</taxon>
        <taxon>Ectothiorhodospiraceae</taxon>
        <taxon>Halorhodospira</taxon>
    </lineage>
</organism>
<comment type="caution">
    <text evidence="9">Lacks conserved residue(s) required for the propagation of feature annotation.</text>
</comment>
<gene>
    <name evidence="9" type="primary">ackA</name>
    <name evidence="11" type="ORF">CKO13_07495</name>
</gene>
<dbReference type="Gene3D" id="3.30.420.40">
    <property type="match status" value="2"/>
</dbReference>
<protein>
    <recommendedName>
        <fullName evidence="9">Acetate kinase</fullName>
        <ecNumber evidence="9">2.7.2.1</ecNumber>
    </recommendedName>
    <alternativeName>
        <fullName evidence="9">Acetokinase</fullName>
    </alternativeName>
</protein>
<feature type="site" description="Transition state stabilizer" evidence="9">
    <location>
        <position position="238"/>
    </location>
</feature>
<dbReference type="PIRSF" id="PIRSF000722">
    <property type="entry name" value="Acetate_prop_kin"/>
    <property type="match status" value="1"/>
</dbReference>
<evidence type="ECO:0000256" key="6">
    <source>
        <dbReference type="ARBA" id="ARBA00022777"/>
    </source>
</evidence>
<evidence type="ECO:0000256" key="9">
    <source>
        <dbReference type="HAMAP-Rule" id="MF_00020"/>
    </source>
</evidence>
<evidence type="ECO:0000256" key="5">
    <source>
        <dbReference type="ARBA" id="ARBA00022741"/>
    </source>
</evidence>
<accession>A0ABS1E809</accession>
<dbReference type="RefSeq" id="WP_200259021.1">
    <property type="nucleotide sequence ID" value="NZ_NRSH01000074.1"/>
</dbReference>
<dbReference type="EC" id="2.7.2.1" evidence="9"/>
<keyword evidence="4 9" id="KW-0479">Metal-binding</keyword>
<keyword evidence="7 9" id="KW-0067">ATP-binding</keyword>
<comment type="subcellular location">
    <subcellularLocation>
        <location evidence="9">Cytoplasm</location>
    </subcellularLocation>
</comment>
<feature type="binding site" evidence="9">
    <location>
        <begin position="205"/>
        <end position="209"/>
    </location>
    <ligand>
        <name>ATP</name>
        <dbReference type="ChEBI" id="CHEBI:30616"/>
    </ligand>
</feature>
<evidence type="ECO:0000256" key="10">
    <source>
        <dbReference type="RuleBase" id="RU003835"/>
    </source>
</evidence>
<dbReference type="EMBL" id="NRSH01000074">
    <property type="protein sequence ID" value="MBK1726865.1"/>
    <property type="molecule type" value="Genomic_DNA"/>
</dbReference>
<keyword evidence="5 9" id="KW-0547">Nucleotide-binding</keyword>
<feature type="binding site" evidence="9">
    <location>
        <position position="90"/>
    </location>
    <ligand>
        <name>substrate</name>
    </ligand>
</feature>
<evidence type="ECO:0000256" key="3">
    <source>
        <dbReference type="ARBA" id="ARBA00022679"/>
    </source>
</evidence>
<dbReference type="InterPro" id="IPR023865">
    <property type="entry name" value="Aliphatic_acid_kinase_CS"/>
</dbReference>
<reference evidence="11 12" key="1">
    <citation type="journal article" date="2020" name="Microorganisms">
        <title>Osmotic Adaptation and Compatible Solute Biosynthesis of Phototrophic Bacteria as Revealed from Genome Analyses.</title>
        <authorList>
            <person name="Imhoff J.F."/>
            <person name="Rahn T."/>
            <person name="Kunzel S."/>
            <person name="Keller A."/>
            <person name="Neulinger S.C."/>
        </authorList>
    </citation>
    <scope>NUCLEOTIDE SEQUENCE [LARGE SCALE GENOMIC DNA]</scope>
    <source>
        <strain evidence="11 12">DSM 15116</strain>
    </source>
</reference>
<feature type="binding site" evidence="9">
    <location>
        <position position="16"/>
    </location>
    <ligand>
        <name>ATP</name>
        <dbReference type="ChEBI" id="CHEBI:30616"/>
    </ligand>
</feature>
<keyword evidence="2 9" id="KW-0963">Cytoplasm</keyword>
<comment type="pathway">
    <text evidence="9">Metabolic intermediate biosynthesis; acetyl-CoA biosynthesis; acetyl-CoA from acetate: step 1/2.</text>
</comment>
<dbReference type="HAMAP" id="MF_00020">
    <property type="entry name" value="Acetate_kinase"/>
    <property type="match status" value="1"/>
</dbReference>
<dbReference type="NCBIfam" id="TIGR00016">
    <property type="entry name" value="ackA"/>
    <property type="match status" value="1"/>
</dbReference>
<feature type="binding site" evidence="9">
    <location>
        <position position="9"/>
    </location>
    <ligand>
        <name>Mg(2+)</name>
        <dbReference type="ChEBI" id="CHEBI:18420"/>
    </ligand>
</feature>
<evidence type="ECO:0000256" key="7">
    <source>
        <dbReference type="ARBA" id="ARBA00022840"/>
    </source>
</evidence>
<feature type="active site" description="Proton donor/acceptor" evidence="9">
    <location>
        <position position="147"/>
    </location>
</feature>
<dbReference type="SUPFAM" id="SSF53067">
    <property type="entry name" value="Actin-like ATPase domain"/>
    <property type="match status" value="2"/>
</dbReference>
<keyword evidence="12" id="KW-1185">Reference proteome</keyword>
<keyword evidence="6 9" id="KW-0418">Kinase</keyword>
<comment type="subunit">
    <text evidence="9">Homodimer.</text>
</comment>
<dbReference type="Pfam" id="PF00871">
    <property type="entry name" value="Acetate_kinase"/>
    <property type="match status" value="1"/>
</dbReference>
<evidence type="ECO:0000313" key="11">
    <source>
        <dbReference type="EMBL" id="MBK1726865.1"/>
    </source>
</evidence>
<comment type="cofactor">
    <cofactor evidence="9">
        <name>Mg(2+)</name>
        <dbReference type="ChEBI" id="CHEBI:18420"/>
    </cofactor>
    <cofactor evidence="9">
        <name>Mn(2+)</name>
        <dbReference type="ChEBI" id="CHEBI:29035"/>
    </cofactor>
    <text evidence="9">Mg(2+). Can also accept Mn(2+).</text>
</comment>
<comment type="catalytic activity">
    <reaction evidence="9">
        <text>acetate + ATP = acetyl phosphate + ADP</text>
        <dbReference type="Rhea" id="RHEA:11352"/>
        <dbReference type="ChEBI" id="CHEBI:22191"/>
        <dbReference type="ChEBI" id="CHEBI:30089"/>
        <dbReference type="ChEBI" id="CHEBI:30616"/>
        <dbReference type="ChEBI" id="CHEBI:456216"/>
        <dbReference type="EC" id="2.7.2.1"/>
    </reaction>
</comment>
<feature type="site" description="Transition state stabilizer" evidence="9">
    <location>
        <position position="178"/>
    </location>
</feature>
<evidence type="ECO:0000256" key="8">
    <source>
        <dbReference type="ARBA" id="ARBA00022842"/>
    </source>
</evidence>
<comment type="caution">
    <text evidence="11">The sequence shown here is derived from an EMBL/GenBank/DDBJ whole genome shotgun (WGS) entry which is preliminary data.</text>
</comment>
<comment type="similarity">
    <text evidence="1 9 10">Belongs to the acetokinase family.</text>
</comment>
<dbReference type="GO" id="GO:0016301">
    <property type="term" value="F:kinase activity"/>
    <property type="evidence" value="ECO:0007669"/>
    <property type="project" value="UniProtKB-KW"/>
</dbReference>
<dbReference type="InterPro" id="IPR000890">
    <property type="entry name" value="Aliphatic_acid_kin_short-chain"/>
</dbReference>
<dbReference type="PANTHER" id="PTHR21060">
    <property type="entry name" value="ACETATE KINASE"/>
    <property type="match status" value="1"/>
</dbReference>
<comment type="function">
    <text evidence="9">Catalyzes the formation of acetyl phosphate from acetate and ATP. Can also catalyze the reverse reaction.</text>
</comment>
<evidence type="ECO:0000256" key="2">
    <source>
        <dbReference type="ARBA" id="ARBA00022490"/>
    </source>
</evidence>
<keyword evidence="8 9" id="KW-0460">Magnesium</keyword>
<dbReference type="PROSITE" id="PS01075">
    <property type="entry name" value="ACETATE_KINASE_1"/>
    <property type="match status" value="1"/>
</dbReference>